<evidence type="ECO:0000313" key="3">
    <source>
        <dbReference type="Proteomes" id="UP000247702"/>
    </source>
</evidence>
<keyword evidence="3" id="KW-1185">Reference proteome</keyword>
<evidence type="ECO:0000313" key="2">
    <source>
        <dbReference type="EMBL" id="GES73802.1"/>
    </source>
</evidence>
<proteinExistence type="predicted"/>
<reference evidence="1 3" key="1">
    <citation type="submission" date="2017-11" db="EMBL/GenBank/DDBJ databases">
        <title>The genome of Rhizophagus clarus HR1 reveals common genetic basis of auxotrophy among arbuscular mycorrhizal fungi.</title>
        <authorList>
            <person name="Kobayashi Y."/>
        </authorList>
    </citation>
    <scope>NUCLEOTIDE SEQUENCE [LARGE SCALE GENOMIC DNA]</scope>
    <source>
        <strain evidence="1 3">HR1</strain>
    </source>
</reference>
<reference evidence="2" key="2">
    <citation type="submission" date="2019-10" db="EMBL/GenBank/DDBJ databases">
        <title>Conservation and host-specific expression of non-tandemly repeated heterogenous ribosome RNA gene in arbuscular mycorrhizal fungi.</title>
        <authorList>
            <person name="Maeda T."/>
            <person name="Kobayashi Y."/>
            <person name="Nakagawa T."/>
            <person name="Ezawa T."/>
            <person name="Yamaguchi K."/>
            <person name="Bino T."/>
            <person name="Nishimoto Y."/>
            <person name="Shigenobu S."/>
            <person name="Kawaguchi M."/>
        </authorList>
    </citation>
    <scope>NUCLEOTIDE SEQUENCE</scope>
    <source>
        <strain evidence="2">HR1</strain>
    </source>
</reference>
<dbReference type="EMBL" id="BLAL01000011">
    <property type="protein sequence ID" value="GES73802.1"/>
    <property type="molecule type" value="Genomic_DNA"/>
</dbReference>
<dbReference type="Proteomes" id="UP000615446">
    <property type="component" value="Unassembled WGS sequence"/>
</dbReference>
<accession>A0A2Z6SH04</accession>
<name>A0A2Z6SH04_9GLOM</name>
<sequence length="200" mass="23629">MNQAHSQIRDFNSENIPSSIITTYSNQDNYNVPTLSSQSNFDQESTSYAAKALYMASTPQGQYNNINYNMQTQIVPPQQTPPVHPNVFFYRPPNDFWHYYVNCKEICYGTVTYLLNRSLKENMQFNENECFFYYQQQHDARFYQITCEIVSPILINNCLNKNFLGIEFQNSEQEHLAFTFDQKVNLENYLKQYLSLYSLN</sequence>
<dbReference type="EMBL" id="BEXD01004337">
    <property type="protein sequence ID" value="GBC09890.1"/>
    <property type="molecule type" value="Genomic_DNA"/>
</dbReference>
<evidence type="ECO:0000313" key="1">
    <source>
        <dbReference type="EMBL" id="GBC09890.1"/>
    </source>
</evidence>
<organism evidence="1 3">
    <name type="scientific">Rhizophagus clarus</name>
    <dbReference type="NCBI Taxonomy" id="94130"/>
    <lineage>
        <taxon>Eukaryota</taxon>
        <taxon>Fungi</taxon>
        <taxon>Fungi incertae sedis</taxon>
        <taxon>Mucoromycota</taxon>
        <taxon>Glomeromycotina</taxon>
        <taxon>Glomeromycetes</taxon>
        <taxon>Glomerales</taxon>
        <taxon>Glomeraceae</taxon>
        <taxon>Rhizophagus</taxon>
    </lineage>
</organism>
<dbReference type="AlphaFoldDB" id="A0A2Z6SH04"/>
<protein>
    <submittedName>
        <fullName evidence="1">Uncharacterized protein</fullName>
    </submittedName>
</protein>
<comment type="caution">
    <text evidence="1">The sequence shown here is derived from an EMBL/GenBank/DDBJ whole genome shotgun (WGS) entry which is preliminary data.</text>
</comment>
<dbReference type="Proteomes" id="UP000247702">
    <property type="component" value="Unassembled WGS sequence"/>
</dbReference>
<gene>
    <name evidence="2" type="ORF">RCL2_000131700</name>
    <name evidence="1" type="ORF">RclHR1_00920008</name>
</gene>